<dbReference type="EMBL" id="FQ312005">
    <property type="protein sequence ID" value="CBW25415.1"/>
    <property type="molecule type" value="Genomic_DNA"/>
</dbReference>
<proteinExistence type="predicted"/>
<evidence type="ECO:0000313" key="3">
    <source>
        <dbReference type="Proteomes" id="UP000008963"/>
    </source>
</evidence>
<dbReference type="KEGG" id="bmx:BMS_0502"/>
<dbReference type="Proteomes" id="UP000008963">
    <property type="component" value="Chromosome"/>
</dbReference>
<reference evidence="3" key="1">
    <citation type="journal article" date="2013" name="ISME J.">
        <title>A small predatory core genome in the divergent marine Bacteriovorax marinus SJ and the terrestrial Bdellovibrio bacteriovorus.</title>
        <authorList>
            <person name="Crossman L.C."/>
            <person name="Chen H."/>
            <person name="Cerdeno-Tarraga A.M."/>
            <person name="Brooks K."/>
            <person name="Quail M.A."/>
            <person name="Pineiro S.A."/>
            <person name="Hobley L."/>
            <person name="Sockett R.E."/>
            <person name="Bentley S.D."/>
            <person name="Parkhill J."/>
            <person name="Williams H.N."/>
            <person name="Stine O.C."/>
        </authorList>
    </citation>
    <scope>NUCLEOTIDE SEQUENCE [LARGE SCALE GENOMIC DNA]</scope>
    <source>
        <strain evidence="3">ATCC BAA-682 / DSM 15412 / SJ</strain>
    </source>
</reference>
<dbReference type="PATRIC" id="fig|862908.3.peg.480"/>
<dbReference type="eggNOG" id="COG0472">
    <property type="taxonomic scope" value="Bacteria"/>
</dbReference>
<dbReference type="RefSeq" id="WP_014243202.1">
    <property type="nucleotide sequence ID" value="NC_016620.1"/>
</dbReference>
<evidence type="ECO:0000313" key="2">
    <source>
        <dbReference type="EMBL" id="CBW25415.1"/>
    </source>
</evidence>
<dbReference type="AlphaFoldDB" id="E1X4I5"/>
<feature type="transmembrane region" description="Helical" evidence="1">
    <location>
        <begin position="169"/>
        <end position="186"/>
    </location>
</feature>
<accession>E1X4I5</accession>
<feature type="transmembrane region" description="Helical" evidence="1">
    <location>
        <begin position="251"/>
        <end position="269"/>
    </location>
</feature>
<feature type="transmembrane region" description="Helical" evidence="1">
    <location>
        <begin position="57"/>
        <end position="76"/>
    </location>
</feature>
<name>E1X4I5_HALMS</name>
<dbReference type="HOGENOM" id="CLU_707445_0_0_7"/>
<feature type="transmembrane region" description="Helical" evidence="1">
    <location>
        <begin position="16"/>
        <end position="37"/>
    </location>
</feature>
<dbReference type="STRING" id="862908.BMS_0502"/>
<feature type="transmembrane region" description="Helical" evidence="1">
    <location>
        <begin position="330"/>
        <end position="347"/>
    </location>
</feature>
<evidence type="ECO:0000256" key="1">
    <source>
        <dbReference type="SAM" id="Phobius"/>
    </source>
</evidence>
<feature type="transmembrane region" description="Helical" evidence="1">
    <location>
        <begin position="88"/>
        <end position="106"/>
    </location>
</feature>
<keyword evidence="1" id="KW-0472">Membrane</keyword>
<organism evidence="2 3">
    <name type="scientific">Halobacteriovorax marinus (strain ATCC BAA-682 / DSM 15412 / SJ)</name>
    <name type="common">Bacteriovorax marinus</name>
    <dbReference type="NCBI Taxonomy" id="862908"/>
    <lineage>
        <taxon>Bacteria</taxon>
        <taxon>Pseudomonadati</taxon>
        <taxon>Bdellovibrionota</taxon>
        <taxon>Bacteriovoracia</taxon>
        <taxon>Bacteriovoracales</taxon>
        <taxon>Halobacteriovoraceae</taxon>
        <taxon>Halobacteriovorax</taxon>
    </lineage>
</organism>
<sequence>MTTTELGKYILDNSGFVLLVLALNFGILFLINASSSIKASILKDLIYIPARNRKENVLLLGGLAMAFSNIIVMHNIYSSDVVGTSDKFSALGYILGVFILTIQGYLDDKFELSIKARLIAQGFTLLTYSVFLHFIFPIQSSLAFILLIVIWGFGILNGSHIIETAQTMSIKVSTLILFYFFAVAYYFNFLHLSYIIALVWVPIACFWIFKLFKKNIRLGEIGPNVLALSYIFIATQVYLRLTGIMSQTSSLLIVLIPLSIPMGEVFFNLTKRLFQRSYKDTKRSNLFLHVLSNENERFVSHQITKIVSMYTLIMMTSFFIIAYYGGTAKYILAFFTTTLLLMASYFLQAKKCSVLSKEKRDFGNINNFSHDNGLIKKDLVETFDVDSENE</sequence>
<feature type="transmembrane region" description="Helical" evidence="1">
    <location>
        <begin position="192"/>
        <end position="209"/>
    </location>
</feature>
<keyword evidence="1" id="KW-0812">Transmembrane</keyword>
<feature type="transmembrane region" description="Helical" evidence="1">
    <location>
        <begin position="118"/>
        <end position="136"/>
    </location>
</feature>
<feature type="transmembrane region" description="Helical" evidence="1">
    <location>
        <begin position="142"/>
        <end position="162"/>
    </location>
</feature>
<feature type="transmembrane region" description="Helical" evidence="1">
    <location>
        <begin position="221"/>
        <end position="239"/>
    </location>
</feature>
<gene>
    <name evidence="2" type="ordered locus">BMS_0502</name>
</gene>
<feature type="transmembrane region" description="Helical" evidence="1">
    <location>
        <begin position="306"/>
        <end position="324"/>
    </location>
</feature>
<protein>
    <submittedName>
        <fullName evidence="2">Membrane protein</fullName>
    </submittedName>
</protein>
<keyword evidence="3" id="KW-1185">Reference proteome</keyword>
<keyword evidence="1" id="KW-1133">Transmembrane helix</keyword>